<protein>
    <submittedName>
        <fullName evidence="1">Uncharacterized protein</fullName>
    </submittedName>
</protein>
<dbReference type="Pfam" id="PF09048">
    <property type="entry name" value="Cro"/>
    <property type="match status" value="1"/>
</dbReference>
<dbReference type="InterPro" id="IPR010982">
    <property type="entry name" value="Lambda_DNA-bd_dom_sf"/>
</dbReference>
<evidence type="ECO:0000313" key="1">
    <source>
        <dbReference type="EMBL" id="KPX60762.1"/>
    </source>
</evidence>
<accession>A0A0P9T522</accession>
<proteinExistence type="predicted"/>
<dbReference type="PATRIC" id="fig|251724.3.peg.2130"/>
<evidence type="ECO:0000313" key="3">
    <source>
        <dbReference type="Proteomes" id="UP000050469"/>
    </source>
</evidence>
<dbReference type="CDD" id="cd00093">
    <property type="entry name" value="HTH_XRE"/>
    <property type="match status" value="1"/>
</dbReference>
<dbReference type="InterPro" id="IPR001387">
    <property type="entry name" value="Cro/C1-type_HTH"/>
</dbReference>
<sequence>MPDGIGVMLCEFAKGKTQPELAGLLSVSQSAVSQMLNSDRDIRVRIGSDGSCLAYEIRPIGNRKKPKAA</sequence>
<dbReference type="Proteomes" id="UP000270873">
    <property type="component" value="Unassembled WGS sequence"/>
</dbReference>
<organism evidence="1 3">
    <name type="scientific">Pseudomonas amygdali pv. photiniae</name>
    <dbReference type="NCBI Taxonomy" id="251724"/>
    <lineage>
        <taxon>Bacteria</taxon>
        <taxon>Pseudomonadati</taxon>
        <taxon>Pseudomonadota</taxon>
        <taxon>Gammaproteobacteria</taxon>
        <taxon>Pseudomonadales</taxon>
        <taxon>Pseudomonadaceae</taxon>
        <taxon>Pseudomonas</taxon>
        <taxon>Pseudomonas amygdali</taxon>
    </lineage>
</organism>
<dbReference type="Proteomes" id="UP000050469">
    <property type="component" value="Unassembled WGS sequence"/>
</dbReference>
<reference evidence="1 3" key="1">
    <citation type="submission" date="2015-09" db="EMBL/GenBank/DDBJ databases">
        <title>Genome announcement of multiple Pseudomonas syringae strains.</title>
        <authorList>
            <person name="Thakur S."/>
            <person name="Wang P.W."/>
            <person name="Gong Y."/>
            <person name="Weir B.S."/>
            <person name="Guttman D.S."/>
        </authorList>
    </citation>
    <scope>NUCLEOTIDE SEQUENCE [LARGE SCALE GENOMIC DNA]</scope>
    <source>
        <strain evidence="1 3">ICMP7840</strain>
    </source>
</reference>
<gene>
    <name evidence="1" type="ORF">ALO53_102819</name>
    <name evidence="2" type="ORF">ALP66_103079</name>
</gene>
<dbReference type="GO" id="GO:0006355">
    <property type="term" value="P:regulation of DNA-templated transcription"/>
    <property type="evidence" value="ECO:0007669"/>
    <property type="project" value="InterPro"/>
</dbReference>
<dbReference type="GO" id="GO:0003677">
    <property type="term" value="F:DNA binding"/>
    <property type="evidence" value="ECO:0007669"/>
    <property type="project" value="InterPro"/>
</dbReference>
<evidence type="ECO:0000313" key="4">
    <source>
        <dbReference type="Proteomes" id="UP000270873"/>
    </source>
</evidence>
<dbReference type="InterPro" id="IPR000655">
    <property type="entry name" value="Cro-like"/>
</dbReference>
<comment type="caution">
    <text evidence="1">The sequence shown here is derived from an EMBL/GenBank/DDBJ whole genome shotgun (WGS) entry which is preliminary data.</text>
</comment>
<evidence type="ECO:0000313" key="2">
    <source>
        <dbReference type="EMBL" id="RMS53869.1"/>
    </source>
</evidence>
<dbReference type="EMBL" id="RBSP01000109">
    <property type="protein sequence ID" value="RMS53869.1"/>
    <property type="molecule type" value="Genomic_DNA"/>
</dbReference>
<reference evidence="2 4" key="2">
    <citation type="submission" date="2018-08" db="EMBL/GenBank/DDBJ databases">
        <title>Recombination of ecologically and evolutionarily significant loci maintains genetic cohesion in the Pseudomonas syringae species complex.</title>
        <authorList>
            <person name="Dillon M."/>
            <person name="Thakur S."/>
            <person name="Almeida R.N.D."/>
            <person name="Weir B.S."/>
            <person name="Guttman D.S."/>
        </authorList>
    </citation>
    <scope>NUCLEOTIDE SEQUENCE [LARGE SCALE GENOMIC DNA]</scope>
    <source>
        <strain evidence="2 4">ICMP 7847</strain>
    </source>
</reference>
<dbReference type="EMBL" id="LJQO01000478">
    <property type="protein sequence ID" value="KPX60762.1"/>
    <property type="molecule type" value="Genomic_DNA"/>
</dbReference>
<dbReference type="Gene3D" id="1.10.260.40">
    <property type="entry name" value="lambda repressor-like DNA-binding domains"/>
    <property type="match status" value="1"/>
</dbReference>
<dbReference type="AlphaFoldDB" id="A0A0P9T522"/>
<name>A0A0P9T522_PSEA0</name>
<dbReference type="SUPFAM" id="SSF47413">
    <property type="entry name" value="lambda repressor-like DNA-binding domains"/>
    <property type="match status" value="1"/>
</dbReference>